<dbReference type="InterPro" id="IPR036026">
    <property type="entry name" value="Seven-hairpin_glycosidases"/>
</dbReference>
<keyword evidence="10" id="KW-0472">Membrane</keyword>
<evidence type="ECO:0000256" key="2">
    <source>
        <dbReference type="ARBA" id="ARBA00004922"/>
    </source>
</evidence>
<dbReference type="Proteomes" id="UP000028524">
    <property type="component" value="Unassembled WGS sequence"/>
</dbReference>
<dbReference type="InterPro" id="IPR001382">
    <property type="entry name" value="Glyco_hydro_47"/>
</dbReference>
<dbReference type="GO" id="GO:0005975">
    <property type="term" value="P:carbohydrate metabolic process"/>
    <property type="evidence" value="ECO:0007669"/>
    <property type="project" value="InterPro"/>
</dbReference>
<evidence type="ECO:0000256" key="6">
    <source>
        <dbReference type="PIRSR" id="PIRSR601382-1"/>
    </source>
</evidence>
<evidence type="ECO:0000313" key="11">
    <source>
        <dbReference type="EMBL" id="KFA62390.1"/>
    </source>
</evidence>
<dbReference type="InParanoid" id="A0A084QEK5"/>
<evidence type="ECO:0000256" key="5">
    <source>
        <dbReference type="ARBA" id="ARBA00023157"/>
    </source>
</evidence>
<keyword evidence="7" id="KW-0106">Calcium</keyword>
<keyword evidence="4 9" id="KW-0378">Hydrolase</keyword>
<feature type="binding site" evidence="7">
    <location>
        <position position="558"/>
    </location>
    <ligand>
        <name>Ca(2+)</name>
        <dbReference type="ChEBI" id="CHEBI:29108"/>
    </ligand>
</feature>
<sequence>MISHLRGRTSLRFVAILAVLSTTYLVWRGFYDPAIAVSFESQINYIPSSYDWSKVKVYHSAGDIKSPPTGAIVAFPRVQAETLVQHRSDEVWQTRKNIIKSKFVKSWEAYKTHAWTKDELMPLSGKGKQTFGGWSTQVVDALDTLWIMDLRDDYRIALRHVATIDWSKTGSREVDLFEVTIRYLGGLIGAYELSSDLELLAKAMELGDAIYTAFDTPNRLPARWLDYGKAKRGQQLADVRAPIATVGTLSLELTRLSQLTGDPKYYDAADRVKQFFRQFQNETLIPGLWPQVVNCRDETMKDRVFTLGAGSDSMYEYLPKMHALLGGRDPEYENMTVQALDALRDNVLFRPMTPSDEDILLAGNAVNRDGKTSLVPEMQHLTCFAGAMYGLAGKLLARHDYVTLGYRLAAGCVWAYDAFETNIMPEISQLVACDSLVGPCKWTGDAVPRGRGPELPDGFVRVREPGYSLRPEAIESVFYMWRITGDEVWRDAAWRMWEGIAQETETELAFASIEDVRQHGSPKMDTMDTFWLSETLKYFYLIFEDPSIISLDEWVLNSEGHPFRRPI</sequence>
<comment type="similarity">
    <text evidence="3 9">Belongs to the glycosyl hydrolase 47 family.</text>
</comment>
<dbReference type="GO" id="GO:0004571">
    <property type="term" value="F:mannosyl-oligosaccharide 1,2-alpha-mannosidase activity"/>
    <property type="evidence" value="ECO:0007669"/>
    <property type="project" value="InterPro"/>
</dbReference>
<dbReference type="Pfam" id="PF01532">
    <property type="entry name" value="Glyco_hydro_47"/>
    <property type="match status" value="1"/>
</dbReference>
<evidence type="ECO:0000256" key="10">
    <source>
        <dbReference type="SAM" id="Phobius"/>
    </source>
</evidence>
<keyword evidence="10" id="KW-0812">Transmembrane</keyword>
<evidence type="ECO:0000256" key="3">
    <source>
        <dbReference type="ARBA" id="ARBA00007658"/>
    </source>
</evidence>
<dbReference type="PANTHER" id="PTHR11742">
    <property type="entry name" value="MANNOSYL-OLIGOSACCHARIDE ALPHA-1,2-MANNOSIDASE-RELATED"/>
    <property type="match status" value="1"/>
</dbReference>
<name>A0A084QEK5_STAC4</name>
<keyword evidence="12" id="KW-1185">Reference proteome</keyword>
<dbReference type="EMBL" id="KL660798">
    <property type="protein sequence ID" value="KFA62390.1"/>
    <property type="molecule type" value="Genomic_DNA"/>
</dbReference>
<dbReference type="PRINTS" id="PR00747">
    <property type="entry name" value="GLYHDRLASE47"/>
</dbReference>
<feature type="active site" evidence="6">
    <location>
        <position position="312"/>
    </location>
</feature>
<dbReference type="InterPro" id="IPR050749">
    <property type="entry name" value="Glycosyl_Hydrolase_47"/>
</dbReference>
<evidence type="ECO:0000256" key="1">
    <source>
        <dbReference type="ARBA" id="ARBA00001913"/>
    </source>
</evidence>
<keyword evidence="9" id="KW-0326">Glycosidase</keyword>
<comment type="cofactor">
    <cofactor evidence="1 7">
        <name>Ca(2+)</name>
        <dbReference type="ChEBI" id="CHEBI:29108"/>
    </cofactor>
</comment>
<dbReference type="FunCoup" id="A0A084QEK5">
    <property type="interactions" value="91"/>
</dbReference>
<dbReference type="UniPathway" id="UPA00378"/>
<dbReference type="SUPFAM" id="SSF48225">
    <property type="entry name" value="Seven-hairpin glycosidases"/>
    <property type="match status" value="1"/>
</dbReference>
<dbReference type="HOGENOM" id="CLU_003818_0_0_1"/>
<evidence type="ECO:0000256" key="9">
    <source>
        <dbReference type="RuleBase" id="RU361193"/>
    </source>
</evidence>
<evidence type="ECO:0000256" key="7">
    <source>
        <dbReference type="PIRSR" id="PIRSR601382-2"/>
    </source>
</evidence>
<dbReference type="EC" id="3.2.1.-" evidence="9"/>
<accession>A0A084QEK5</accession>
<feature type="transmembrane region" description="Helical" evidence="10">
    <location>
        <begin position="12"/>
        <end position="31"/>
    </location>
</feature>
<dbReference type="OMA" id="EAYKTHA"/>
<keyword evidence="5 8" id="KW-1015">Disulfide bond</keyword>
<feature type="active site" description="Proton donor" evidence="6">
    <location>
        <position position="178"/>
    </location>
</feature>
<dbReference type="STRING" id="1283841.A0A084QEK5"/>
<dbReference type="PANTHER" id="PTHR11742:SF89">
    <property type="entry name" value="ALPHA-1,2-MANNOSIDASE"/>
    <property type="match status" value="1"/>
</dbReference>
<comment type="pathway">
    <text evidence="2">Protein modification; protein glycosylation.</text>
</comment>
<proteinExistence type="inferred from homology"/>
<evidence type="ECO:0000313" key="12">
    <source>
        <dbReference type="Proteomes" id="UP000028524"/>
    </source>
</evidence>
<protein>
    <recommendedName>
        <fullName evidence="9">alpha-1,2-Mannosidase</fullName>
        <ecNumber evidence="9">3.2.1.-</ecNumber>
    </recommendedName>
</protein>
<keyword evidence="7" id="KW-0479">Metal-binding</keyword>
<dbReference type="GO" id="GO:0016020">
    <property type="term" value="C:membrane"/>
    <property type="evidence" value="ECO:0007669"/>
    <property type="project" value="InterPro"/>
</dbReference>
<evidence type="ECO:0000256" key="4">
    <source>
        <dbReference type="ARBA" id="ARBA00022801"/>
    </source>
</evidence>
<dbReference type="OrthoDB" id="8118055at2759"/>
<feature type="disulfide bond" evidence="8">
    <location>
        <begin position="383"/>
        <end position="412"/>
    </location>
</feature>
<dbReference type="AlphaFoldDB" id="A0A084QEK5"/>
<feature type="active site" evidence="6">
    <location>
        <position position="472"/>
    </location>
</feature>
<dbReference type="GO" id="GO:0005509">
    <property type="term" value="F:calcium ion binding"/>
    <property type="evidence" value="ECO:0007669"/>
    <property type="project" value="InterPro"/>
</dbReference>
<evidence type="ECO:0000256" key="8">
    <source>
        <dbReference type="PIRSR" id="PIRSR601382-3"/>
    </source>
</evidence>
<gene>
    <name evidence="11" type="ORF">S40285_06240</name>
</gene>
<dbReference type="Gene3D" id="1.50.10.10">
    <property type="match status" value="1"/>
</dbReference>
<feature type="active site" description="Proton donor" evidence="6">
    <location>
        <position position="426"/>
    </location>
</feature>
<dbReference type="GO" id="GO:0036503">
    <property type="term" value="P:ERAD pathway"/>
    <property type="evidence" value="ECO:0007669"/>
    <property type="project" value="UniProtKB-ARBA"/>
</dbReference>
<organism evidence="11 12">
    <name type="scientific">Stachybotrys chlorohalonatus (strain IBT 40285)</name>
    <dbReference type="NCBI Taxonomy" id="1283841"/>
    <lineage>
        <taxon>Eukaryota</taxon>
        <taxon>Fungi</taxon>
        <taxon>Dikarya</taxon>
        <taxon>Ascomycota</taxon>
        <taxon>Pezizomycotina</taxon>
        <taxon>Sordariomycetes</taxon>
        <taxon>Hypocreomycetidae</taxon>
        <taxon>Hypocreales</taxon>
        <taxon>Stachybotryaceae</taxon>
        <taxon>Stachybotrys</taxon>
    </lineage>
</organism>
<dbReference type="InterPro" id="IPR012341">
    <property type="entry name" value="6hp_glycosidase-like_sf"/>
</dbReference>
<dbReference type="GO" id="GO:0005783">
    <property type="term" value="C:endoplasmic reticulum"/>
    <property type="evidence" value="ECO:0007669"/>
    <property type="project" value="TreeGrafter"/>
</dbReference>
<keyword evidence="10" id="KW-1133">Transmembrane helix</keyword>
<reference evidence="11 12" key="1">
    <citation type="journal article" date="2014" name="BMC Genomics">
        <title>Comparative genome sequencing reveals chemotype-specific gene clusters in the toxigenic black mold Stachybotrys.</title>
        <authorList>
            <person name="Semeiks J."/>
            <person name="Borek D."/>
            <person name="Otwinowski Z."/>
            <person name="Grishin N.V."/>
        </authorList>
    </citation>
    <scope>NUCLEOTIDE SEQUENCE [LARGE SCALE GENOMIC DNA]</scope>
    <source>
        <strain evidence="11 12">IBT 40285</strain>
    </source>
</reference>